<keyword evidence="4" id="KW-1185">Reference proteome</keyword>
<organism evidence="3 4">
    <name type="scientific">Mycena pura</name>
    <dbReference type="NCBI Taxonomy" id="153505"/>
    <lineage>
        <taxon>Eukaryota</taxon>
        <taxon>Fungi</taxon>
        <taxon>Dikarya</taxon>
        <taxon>Basidiomycota</taxon>
        <taxon>Agaricomycotina</taxon>
        <taxon>Agaricomycetes</taxon>
        <taxon>Agaricomycetidae</taxon>
        <taxon>Agaricales</taxon>
        <taxon>Marasmiineae</taxon>
        <taxon>Mycenaceae</taxon>
        <taxon>Mycena</taxon>
    </lineage>
</organism>
<dbReference type="AlphaFoldDB" id="A0AAD6UV24"/>
<dbReference type="NCBIfam" id="TIGR00486">
    <property type="entry name" value="YbgI_SA1388"/>
    <property type="match status" value="1"/>
</dbReference>
<feature type="binding site" evidence="2">
    <location>
        <position position="110"/>
    </location>
    <ligand>
        <name>a divalent metal cation</name>
        <dbReference type="ChEBI" id="CHEBI:60240"/>
        <label>1</label>
    </ligand>
</feature>
<dbReference type="Proteomes" id="UP001219525">
    <property type="component" value="Unassembled WGS sequence"/>
</dbReference>
<dbReference type="FunFam" id="3.40.1390.30:FF:000001">
    <property type="entry name" value="GTP cyclohydrolase 1 type 2"/>
    <property type="match status" value="1"/>
</dbReference>
<gene>
    <name evidence="3" type="ORF">GGX14DRAFT_601484</name>
</gene>
<dbReference type="PANTHER" id="PTHR13799">
    <property type="entry name" value="NGG1 INTERACTING FACTOR 3"/>
    <property type="match status" value="1"/>
</dbReference>
<proteinExistence type="inferred from homology"/>
<protein>
    <submittedName>
        <fullName evidence="3">NGG1 interacting factor 3-like protein</fullName>
    </submittedName>
</protein>
<reference evidence="3" key="1">
    <citation type="submission" date="2023-03" db="EMBL/GenBank/DDBJ databases">
        <title>Massive genome expansion in bonnet fungi (Mycena s.s.) driven by repeated elements and novel gene families across ecological guilds.</title>
        <authorList>
            <consortium name="Lawrence Berkeley National Laboratory"/>
            <person name="Harder C.B."/>
            <person name="Miyauchi S."/>
            <person name="Viragh M."/>
            <person name="Kuo A."/>
            <person name="Thoen E."/>
            <person name="Andreopoulos B."/>
            <person name="Lu D."/>
            <person name="Skrede I."/>
            <person name="Drula E."/>
            <person name="Henrissat B."/>
            <person name="Morin E."/>
            <person name="Kohler A."/>
            <person name="Barry K."/>
            <person name="LaButti K."/>
            <person name="Morin E."/>
            <person name="Salamov A."/>
            <person name="Lipzen A."/>
            <person name="Mereny Z."/>
            <person name="Hegedus B."/>
            <person name="Baldrian P."/>
            <person name="Stursova M."/>
            <person name="Weitz H."/>
            <person name="Taylor A."/>
            <person name="Grigoriev I.V."/>
            <person name="Nagy L.G."/>
            <person name="Martin F."/>
            <person name="Kauserud H."/>
        </authorList>
    </citation>
    <scope>NUCLEOTIDE SEQUENCE</scope>
    <source>
        <strain evidence="3">9144</strain>
    </source>
</reference>
<evidence type="ECO:0000256" key="2">
    <source>
        <dbReference type="PIRSR" id="PIRSR602678-1"/>
    </source>
</evidence>
<dbReference type="Pfam" id="PF01784">
    <property type="entry name" value="DUF34_NIF3"/>
    <property type="match status" value="1"/>
</dbReference>
<dbReference type="Gene3D" id="3.40.1390.30">
    <property type="entry name" value="NIF3 (NGG1p interacting factor 3)-like"/>
    <property type="match status" value="1"/>
</dbReference>
<feature type="binding site" evidence="2">
    <location>
        <position position="72"/>
    </location>
    <ligand>
        <name>a divalent metal cation</name>
        <dbReference type="ChEBI" id="CHEBI:60240"/>
        <label>1</label>
    </ligand>
</feature>
<feature type="binding site" evidence="2">
    <location>
        <position position="239"/>
    </location>
    <ligand>
        <name>a divalent metal cation</name>
        <dbReference type="ChEBI" id="CHEBI:60240"/>
        <label>1</label>
    </ligand>
</feature>
<accession>A0AAD6UV24</accession>
<comment type="caution">
    <text evidence="3">The sequence shown here is derived from an EMBL/GenBank/DDBJ whole genome shotgun (WGS) entry which is preliminary data.</text>
</comment>
<dbReference type="InterPro" id="IPR002678">
    <property type="entry name" value="DUF34/NIF3"/>
</dbReference>
<dbReference type="GO" id="GO:0046872">
    <property type="term" value="F:metal ion binding"/>
    <property type="evidence" value="ECO:0007669"/>
    <property type="project" value="UniProtKB-KW"/>
</dbReference>
<evidence type="ECO:0000313" key="4">
    <source>
        <dbReference type="Proteomes" id="UP001219525"/>
    </source>
</evidence>
<dbReference type="EMBL" id="JARJCW010000139">
    <property type="protein sequence ID" value="KAJ7190980.1"/>
    <property type="molecule type" value="Genomic_DNA"/>
</dbReference>
<feature type="binding site" evidence="2">
    <location>
        <position position="243"/>
    </location>
    <ligand>
        <name>a divalent metal cation</name>
        <dbReference type="ChEBI" id="CHEBI:60240"/>
        <label>1</label>
    </ligand>
</feature>
<evidence type="ECO:0000313" key="3">
    <source>
        <dbReference type="EMBL" id="KAJ7190980.1"/>
    </source>
</evidence>
<name>A0AAD6UV24_9AGAR</name>
<comment type="similarity">
    <text evidence="1">Belongs to the GTP cyclohydrolase I type 2/NIF3 family.</text>
</comment>
<dbReference type="InterPro" id="IPR036069">
    <property type="entry name" value="DUF34/NIF3_sf"/>
</dbReference>
<dbReference type="PANTHER" id="PTHR13799:SF13">
    <property type="entry name" value="NIF3-LIKE PROTEIN 1"/>
    <property type="match status" value="1"/>
</dbReference>
<sequence length="286" mass="30449">MASSILTKAVCSAMQRIAPTALAGSWDNVGLIIESPIQDSRSANRILLTIDLTPAVCDEALSLGARMIVSYHSPIFRPLKSFTLSSPLQTSLLRCAAGGVSVYSPHSALDGVWGGINDWLLSILCDGDAALTRPLAVPPDPAVASLGGDGRRVEFAEPMEMAELEGRVKRGLGLSTIQVGYSSARQDRQVRSVAICAGAGASMFSAYKEPTDVFFTGEMQHHDVLEALAKGTHVILCGHTNTERGYLPVLAAKLRAELENEAQTVAKLGDVEVRVSKTDEHPLQVV</sequence>
<evidence type="ECO:0000256" key="1">
    <source>
        <dbReference type="ARBA" id="ARBA00006964"/>
    </source>
</evidence>
<dbReference type="GO" id="GO:0005739">
    <property type="term" value="C:mitochondrion"/>
    <property type="evidence" value="ECO:0007669"/>
    <property type="project" value="TreeGrafter"/>
</dbReference>
<keyword evidence="2" id="KW-0479">Metal-binding</keyword>
<dbReference type="SUPFAM" id="SSF102705">
    <property type="entry name" value="NIF3 (NGG1p interacting factor 3)-like"/>
    <property type="match status" value="1"/>
</dbReference>